<reference evidence="6 7" key="1">
    <citation type="submission" date="2018-01" db="EMBL/GenBank/DDBJ databases">
        <title>Draft genome of the strawberry crown rot pathogen Phytophthora cactorum.</title>
        <authorList>
            <person name="Armitage A.D."/>
            <person name="Lysoe E."/>
            <person name="Nellist C.F."/>
            <person name="Harrison R.J."/>
            <person name="Brurberg M.B."/>
        </authorList>
    </citation>
    <scope>NUCLEOTIDE SEQUENCE [LARGE SCALE GENOMIC DNA]</scope>
    <source>
        <strain evidence="6 7">10300</strain>
    </source>
</reference>
<evidence type="ECO:0000259" key="1">
    <source>
        <dbReference type="PROSITE" id="PS50013"/>
    </source>
</evidence>
<sequence length="108" mass="12464">MPPGLRPHDEFHVSYLRPYIFDANPRRLNDGPDLITSDGHEGLQVLVILDRRVRGNTAMFNVRWYGGDNKDSWEPESNLDQARGLIERFRLTRSVRSARPTCSDLRSV</sequence>
<protein>
    <recommendedName>
        <fullName evidence="1">Chromo domain-containing protein</fullName>
    </recommendedName>
</protein>
<accession>A0A329T2S5</accession>
<feature type="domain" description="Chromo" evidence="1">
    <location>
        <begin position="43"/>
        <end position="101"/>
    </location>
</feature>
<dbReference type="Proteomes" id="UP000697107">
    <property type="component" value="Unassembled WGS sequence"/>
</dbReference>
<evidence type="ECO:0000313" key="4">
    <source>
        <dbReference type="EMBL" id="KAG3229098.1"/>
    </source>
</evidence>
<evidence type="ECO:0000313" key="3">
    <source>
        <dbReference type="EMBL" id="KAG2989805.1"/>
    </source>
</evidence>
<organism evidence="6 7">
    <name type="scientific">Phytophthora cactorum</name>
    <dbReference type="NCBI Taxonomy" id="29920"/>
    <lineage>
        <taxon>Eukaryota</taxon>
        <taxon>Sar</taxon>
        <taxon>Stramenopiles</taxon>
        <taxon>Oomycota</taxon>
        <taxon>Peronosporomycetes</taxon>
        <taxon>Peronosporales</taxon>
        <taxon>Peronosporaceae</taxon>
        <taxon>Phytophthora</taxon>
    </lineage>
</organism>
<dbReference type="InterPro" id="IPR023780">
    <property type="entry name" value="Chromo_domain"/>
</dbReference>
<dbReference type="Proteomes" id="UP000251314">
    <property type="component" value="Unassembled WGS sequence"/>
</dbReference>
<dbReference type="PROSITE" id="PS50013">
    <property type="entry name" value="CHROMO_2"/>
    <property type="match status" value="1"/>
</dbReference>
<dbReference type="EMBL" id="MJFZ01000009">
    <property type="protein sequence ID" value="RAW42960.1"/>
    <property type="molecule type" value="Genomic_DNA"/>
</dbReference>
<dbReference type="AlphaFoldDB" id="A0A329T2S5"/>
<dbReference type="OrthoDB" id="162055at2759"/>
<keyword evidence="7" id="KW-1185">Reference proteome</keyword>
<name>A0A329T2S5_9STRA</name>
<dbReference type="Pfam" id="PF00385">
    <property type="entry name" value="Chromo"/>
    <property type="match status" value="1"/>
</dbReference>
<dbReference type="EMBL" id="RCMV01000005">
    <property type="protein sequence ID" value="KAG3229099.1"/>
    <property type="molecule type" value="Genomic_DNA"/>
</dbReference>
<dbReference type="EMBL" id="RCMG01000116">
    <property type="protein sequence ID" value="KAG2862915.1"/>
    <property type="molecule type" value="Genomic_DNA"/>
</dbReference>
<dbReference type="SUPFAM" id="SSF54160">
    <property type="entry name" value="Chromo domain-like"/>
    <property type="match status" value="1"/>
</dbReference>
<evidence type="ECO:0000313" key="5">
    <source>
        <dbReference type="EMBL" id="KAG3229099.1"/>
    </source>
</evidence>
<gene>
    <name evidence="6" type="ORF">PC110_g878</name>
    <name evidence="2" type="ORF">PC113_g5860</name>
    <name evidence="3" type="ORF">PC118_g5954</name>
    <name evidence="5" type="ORF">PC129_g392</name>
    <name evidence="4" type="ORF">PC129_g393</name>
</gene>
<evidence type="ECO:0000313" key="7">
    <source>
        <dbReference type="Proteomes" id="UP000251314"/>
    </source>
</evidence>
<evidence type="ECO:0000313" key="6">
    <source>
        <dbReference type="EMBL" id="RAW42960.1"/>
    </source>
</evidence>
<dbReference type="Gene3D" id="2.40.50.40">
    <property type="match status" value="1"/>
</dbReference>
<dbReference type="CDD" id="cd00024">
    <property type="entry name" value="CD_CSD"/>
    <property type="match status" value="1"/>
</dbReference>
<proteinExistence type="predicted"/>
<dbReference type="SMART" id="SM00298">
    <property type="entry name" value="CHROMO"/>
    <property type="match status" value="1"/>
</dbReference>
<reference evidence="2" key="2">
    <citation type="submission" date="2018-10" db="EMBL/GenBank/DDBJ databases">
        <title>Effector identification in a new, highly contiguous assembly of the strawberry crown rot pathogen Phytophthora cactorum.</title>
        <authorList>
            <person name="Armitage A.D."/>
            <person name="Nellist C.F."/>
            <person name="Bates H."/>
            <person name="Vickerstaff R.J."/>
            <person name="Harrison R.J."/>
        </authorList>
    </citation>
    <scope>NUCLEOTIDE SEQUENCE</scope>
    <source>
        <strain evidence="2">15-7</strain>
        <strain evidence="3">P415</strain>
        <strain evidence="4">P421</strain>
    </source>
</reference>
<dbReference type="Proteomes" id="UP000760860">
    <property type="component" value="Unassembled WGS sequence"/>
</dbReference>
<comment type="caution">
    <text evidence="6">The sequence shown here is derived from an EMBL/GenBank/DDBJ whole genome shotgun (WGS) entry which is preliminary data.</text>
</comment>
<dbReference type="EMBL" id="RCMV01000005">
    <property type="protein sequence ID" value="KAG3229098.1"/>
    <property type="molecule type" value="Genomic_DNA"/>
</dbReference>
<evidence type="ECO:0000313" key="2">
    <source>
        <dbReference type="EMBL" id="KAG2862915.1"/>
    </source>
</evidence>
<dbReference type="InterPro" id="IPR016197">
    <property type="entry name" value="Chromo-like_dom_sf"/>
</dbReference>
<dbReference type="Proteomes" id="UP000735874">
    <property type="component" value="Unassembled WGS sequence"/>
</dbReference>
<dbReference type="VEuPathDB" id="FungiDB:PC110_g878"/>
<dbReference type="EMBL" id="RCML01000127">
    <property type="protein sequence ID" value="KAG2989805.1"/>
    <property type="molecule type" value="Genomic_DNA"/>
</dbReference>
<dbReference type="InterPro" id="IPR000953">
    <property type="entry name" value="Chromo/chromo_shadow_dom"/>
</dbReference>